<feature type="chain" id="PRO_5026146665" description="Thiol:disulfide interchange protein" evidence="5">
    <location>
        <begin position="21"/>
        <end position="219"/>
    </location>
</feature>
<sequence>MKKIVILIVSLFLFTGTVMAQNQPVEGEDYVTRISAPLEMGQKVEVVEFFSYGCPYCAMVEPQLEKWLEQKSDDVIFTRIAIPRRDRWIEYARTFYTLSFYDQQTEQYILPLLYKAIHEEKQKLDDATAMLNWLEGQGIDRAEIEKIYFSDRVTQAIEQGLKTTSEYQVQTIPAIYINGQMSGRQQILLNSQDGYNKVADTLKALVDNAVILNQSAGSK</sequence>
<protein>
    <recommendedName>
        <fullName evidence="3">Thiol:disulfide interchange protein</fullName>
    </recommendedName>
</protein>
<dbReference type="PROSITE" id="PS51352">
    <property type="entry name" value="THIOREDOXIN_2"/>
    <property type="match status" value="1"/>
</dbReference>
<dbReference type="KEGG" id="orb:IPMB12_03235"/>
<dbReference type="InterPro" id="IPR017937">
    <property type="entry name" value="Thioredoxin_CS"/>
</dbReference>
<comment type="similarity">
    <text evidence="3">Belongs to the thioredoxin family.</text>
</comment>
<dbReference type="PANTHER" id="PTHR35891:SF3">
    <property type="entry name" value="THIOL:DISULFIDE INTERCHANGE PROTEIN DSBL"/>
    <property type="match status" value="1"/>
</dbReference>
<evidence type="ECO:0000256" key="2">
    <source>
        <dbReference type="ARBA" id="ARBA00023284"/>
    </source>
</evidence>
<dbReference type="InParanoid" id="A0A6G9IAC6"/>
<dbReference type="InterPro" id="IPR023205">
    <property type="entry name" value="DsbA/DsbL"/>
</dbReference>
<gene>
    <name evidence="7" type="ORF">IPMB12_03235</name>
</gene>
<dbReference type="SUPFAM" id="SSF52833">
    <property type="entry name" value="Thioredoxin-like"/>
    <property type="match status" value="1"/>
</dbReference>
<evidence type="ECO:0000256" key="4">
    <source>
        <dbReference type="PIRSR" id="PIRSR001488-1"/>
    </source>
</evidence>
<dbReference type="Gene3D" id="3.40.30.10">
    <property type="entry name" value="Glutaredoxin"/>
    <property type="match status" value="1"/>
</dbReference>
<keyword evidence="2" id="KW-0676">Redox-active center</keyword>
<dbReference type="Proteomes" id="UP000501168">
    <property type="component" value="Chromosome"/>
</dbReference>
<dbReference type="InterPro" id="IPR012336">
    <property type="entry name" value="Thioredoxin-like_fold"/>
</dbReference>
<dbReference type="RefSeq" id="WP_166914908.1">
    <property type="nucleotide sequence ID" value="NZ_CP050253.1"/>
</dbReference>
<dbReference type="GO" id="GO:0015036">
    <property type="term" value="F:disulfide oxidoreductase activity"/>
    <property type="evidence" value="ECO:0007669"/>
    <property type="project" value="UniProtKB-ARBA"/>
</dbReference>
<accession>A0A6G9IAC6</accession>
<evidence type="ECO:0000256" key="1">
    <source>
        <dbReference type="ARBA" id="ARBA00022729"/>
    </source>
</evidence>
<reference evidence="7 8" key="1">
    <citation type="submission" date="2020-03" db="EMBL/GenBank/DDBJ databases">
        <title>Complete genome sequence of Orbus sp. IPMB12 (BCRC 80908).</title>
        <authorList>
            <person name="Lo W.-S."/>
            <person name="Chang T.-H."/>
            <person name="Kuo C.-H."/>
        </authorList>
    </citation>
    <scope>NUCLEOTIDE SEQUENCE [LARGE SCALE GENOMIC DNA]</scope>
    <source>
        <strain evidence="7 8">IPMB12</strain>
    </source>
</reference>
<dbReference type="GO" id="GO:0042597">
    <property type="term" value="C:periplasmic space"/>
    <property type="evidence" value="ECO:0007669"/>
    <property type="project" value="UniProtKB-SubCell"/>
</dbReference>
<dbReference type="Pfam" id="PF13462">
    <property type="entry name" value="Thioredoxin_4"/>
    <property type="match status" value="1"/>
</dbReference>
<dbReference type="PROSITE" id="PS00194">
    <property type="entry name" value="THIOREDOXIN_1"/>
    <property type="match status" value="1"/>
</dbReference>
<proteinExistence type="inferred from homology"/>
<name>A0A6G9IAC6_9GAMM</name>
<evidence type="ECO:0000259" key="6">
    <source>
        <dbReference type="PROSITE" id="PS51352"/>
    </source>
</evidence>
<keyword evidence="3" id="KW-0574">Periplasm</keyword>
<evidence type="ECO:0000256" key="3">
    <source>
        <dbReference type="PIRNR" id="PIRNR001488"/>
    </source>
</evidence>
<evidence type="ECO:0000256" key="5">
    <source>
        <dbReference type="SAM" id="SignalP"/>
    </source>
</evidence>
<dbReference type="PANTHER" id="PTHR35891">
    <property type="entry name" value="THIOL:DISULFIDE INTERCHANGE PROTEIN DSBA"/>
    <property type="match status" value="1"/>
</dbReference>
<evidence type="ECO:0000313" key="8">
    <source>
        <dbReference type="Proteomes" id="UP000501168"/>
    </source>
</evidence>
<dbReference type="PIRSF" id="PIRSF001488">
    <property type="entry name" value="Tdi_protein"/>
    <property type="match status" value="1"/>
</dbReference>
<dbReference type="AlphaFoldDB" id="A0A6G9IAC6"/>
<keyword evidence="1 5" id="KW-0732">Signal</keyword>
<dbReference type="CDD" id="cd03019">
    <property type="entry name" value="DsbA_DsbA"/>
    <property type="match status" value="1"/>
</dbReference>
<evidence type="ECO:0000313" key="7">
    <source>
        <dbReference type="EMBL" id="QIQ20782.1"/>
    </source>
</evidence>
<feature type="domain" description="Thioredoxin" evidence="6">
    <location>
        <begin position="10"/>
        <end position="211"/>
    </location>
</feature>
<dbReference type="InterPro" id="IPR050824">
    <property type="entry name" value="Thiol_disulfide_DsbA"/>
</dbReference>
<feature type="signal peptide" evidence="5">
    <location>
        <begin position="1"/>
        <end position="20"/>
    </location>
</feature>
<keyword evidence="3" id="KW-1015">Disulfide bond</keyword>
<dbReference type="InterPro" id="IPR013766">
    <property type="entry name" value="Thioredoxin_domain"/>
</dbReference>
<dbReference type="InterPro" id="IPR036249">
    <property type="entry name" value="Thioredoxin-like_sf"/>
</dbReference>
<comment type="subcellular location">
    <subcellularLocation>
        <location evidence="3">Periplasm</location>
    </subcellularLocation>
</comment>
<feature type="disulfide bond" description="Redox-active" evidence="4">
    <location>
        <begin position="54"/>
        <end position="57"/>
    </location>
</feature>
<keyword evidence="8" id="KW-1185">Reference proteome</keyword>
<dbReference type="EMBL" id="CP050253">
    <property type="protein sequence ID" value="QIQ20782.1"/>
    <property type="molecule type" value="Genomic_DNA"/>
</dbReference>
<organism evidence="7 8">
    <name type="scientific">Zophobihabitans entericus</name>
    <dbReference type="NCBI Taxonomy" id="1635327"/>
    <lineage>
        <taxon>Bacteria</taxon>
        <taxon>Pseudomonadati</taxon>
        <taxon>Pseudomonadota</taxon>
        <taxon>Gammaproteobacteria</taxon>
        <taxon>Orbales</taxon>
        <taxon>Orbaceae</taxon>
        <taxon>Zophobihabitans</taxon>
    </lineage>
</organism>